<dbReference type="EMBL" id="KZ451900">
    <property type="protein sequence ID" value="PKA64819.1"/>
    <property type="molecule type" value="Genomic_DNA"/>
</dbReference>
<evidence type="ECO:0000313" key="1">
    <source>
        <dbReference type="EMBL" id="PKA64819.1"/>
    </source>
</evidence>
<dbReference type="PANTHER" id="PTHR36795">
    <property type="entry name" value="OS01G0938400 PROTEIN"/>
    <property type="match status" value="1"/>
</dbReference>
<proteinExistence type="predicted"/>
<dbReference type="OrthoDB" id="1932414at2759"/>
<evidence type="ECO:0000313" key="2">
    <source>
        <dbReference type="Proteomes" id="UP000236161"/>
    </source>
</evidence>
<dbReference type="AlphaFoldDB" id="A0A2I0BAM5"/>
<sequence length="152" mass="17096">MSSSSSNFSYQKLRKLPTGEAYDDEDCLEQGRRIGIIQRGGEGGGRWWRRRRWRRARVRVVGLMRRAVRRRAAAVRAAVAAALEKVMKRIREGRPYVGDLFAGNYLFMQVNPSGGAAAAAAVRYWDRNFSPAAKLNHGGRHLHNLISSNAAR</sequence>
<accession>A0A2I0BAM5</accession>
<name>A0A2I0BAM5_9ASPA</name>
<keyword evidence="2" id="KW-1185">Reference proteome</keyword>
<dbReference type="PANTHER" id="PTHR36795:SF2">
    <property type="entry name" value="OS01G0938400 PROTEIN"/>
    <property type="match status" value="1"/>
</dbReference>
<gene>
    <name evidence="1" type="ORF">AXF42_Ash016850</name>
</gene>
<reference evidence="1 2" key="1">
    <citation type="journal article" date="2017" name="Nature">
        <title>The Apostasia genome and the evolution of orchids.</title>
        <authorList>
            <person name="Zhang G.Q."/>
            <person name="Liu K.W."/>
            <person name="Li Z."/>
            <person name="Lohaus R."/>
            <person name="Hsiao Y.Y."/>
            <person name="Niu S.C."/>
            <person name="Wang J.Y."/>
            <person name="Lin Y.C."/>
            <person name="Xu Q."/>
            <person name="Chen L.J."/>
            <person name="Yoshida K."/>
            <person name="Fujiwara S."/>
            <person name="Wang Z.W."/>
            <person name="Zhang Y.Q."/>
            <person name="Mitsuda N."/>
            <person name="Wang M."/>
            <person name="Liu G.H."/>
            <person name="Pecoraro L."/>
            <person name="Huang H.X."/>
            <person name="Xiao X.J."/>
            <person name="Lin M."/>
            <person name="Wu X.Y."/>
            <person name="Wu W.L."/>
            <person name="Chen Y.Y."/>
            <person name="Chang S.B."/>
            <person name="Sakamoto S."/>
            <person name="Ohme-Takagi M."/>
            <person name="Yagi M."/>
            <person name="Zeng S.J."/>
            <person name="Shen C.Y."/>
            <person name="Yeh C.M."/>
            <person name="Luo Y.B."/>
            <person name="Tsai W.C."/>
            <person name="Van de Peer Y."/>
            <person name="Liu Z.J."/>
        </authorList>
    </citation>
    <scope>NUCLEOTIDE SEQUENCE [LARGE SCALE GENOMIC DNA]</scope>
    <source>
        <strain evidence="2">cv. Shenzhen</strain>
        <tissue evidence="1">Stem</tissue>
    </source>
</reference>
<organism evidence="1 2">
    <name type="scientific">Apostasia shenzhenica</name>
    <dbReference type="NCBI Taxonomy" id="1088818"/>
    <lineage>
        <taxon>Eukaryota</taxon>
        <taxon>Viridiplantae</taxon>
        <taxon>Streptophyta</taxon>
        <taxon>Embryophyta</taxon>
        <taxon>Tracheophyta</taxon>
        <taxon>Spermatophyta</taxon>
        <taxon>Magnoliopsida</taxon>
        <taxon>Liliopsida</taxon>
        <taxon>Asparagales</taxon>
        <taxon>Orchidaceae</taxon>
        <taxon>Apostasioideae</taxon>
        <taxon>Apostasia</taxon>
    </lineage>
</organism>
<protein>
    <submittedName>
        <fullName evidence="1">Uncharacterized protein</fullName>
    </submittedName>
</protein>
<dbReference type="Proteomes" id="UP000236161">
    <property type="component" value="Unassembled WGS sequence"/>
</dbReference>